<dbReference type="VEuPathDB" id="AmoebaDB:EHI8A_089380"/>
<reference evidence="1 2" key="1">
    <citation type="submission" date="2016-05" db="EMBL/GenBank/DDBJ databases">
        <title>First whole genome sequencing of Entamoeba histolytica HM1:IMSS-clone-6.</title>
        <authorList>
            <person name="Mukherjee Avik.K."/>
            <person name="Izumyama S."/>
            <person name="Nakada-Tsukui K."/>
            <person name="Nozaki T."/>
        </authorList>
    </citation>
    <scope>NUCLEOTIDE SEQUENCE [LARGE SCALE GENOMIC DNA]</scope>
    <source>
        <strain evidence="1 2">HM1:IMSS clone 6</strain>
    </source>
</reference>
<organism evidence="1 2">
    <name type="scientific">Entamoeba histolytica</name>
    <dbReference type="NCBI Taxonomy" id="5759"/>
    <lineage>
        <taxon>Eukaryota</taxon>
        <taxon>Amoebozoa</taxon>
        <taxon>Evosea</taxon>
        <taxon>Archamoebae</taxon>
        <taxon>Mastigamoebida</taxon>
        <taxon>Entamoebidae</taxon>
        <taxon>Entamoeba</taxon>
    </lineage>
</organism>
<dbReference type="AlphaFoldDB" id="A0A5K1UR31"/>
<protein>
    <submittedName>
        <fullName evidence="1">Uncharacterized protein</fullName>
    </submittedName>
</protein>
<accession>A0A5K1UR31</accession>
<sequence>MEQHTAKPPPTSTFFKQTRNYQVSQQAVLLALINRHFSLSLSAPKKKSVVAQQMITVNYLKRGNDTVAVDEFVHRRLAEIQQYDISQGVAPKTAARRCENNRIAEVNHLLIDILREFGYSFSTKVTDGKNGTLKTESVYSVLYKGMTLFTRSTIQSSGLAINKYLNDLLFETQTTLVSKNNCILHHMLPE</sequence>
<dbReference type="EMBL" id="BDEQ01000001">
    <property type="protein sequence ID" value="GAT97795.1"/>
    <property type="molecule type" value="Genomic_DNA"/>
</dbReference>
<gene>
    <name evidence="1" type="ORF">CL6EHI_076020</name>
</gene>
<dbReference type="VEuPathDB" id="AmoebaDB:EHI7A_184740"/>
<comment type="caution">
    <text evidence="1">The sequence shown here is derived from an EMBL/GenBank/DDBJ whole genome shotgun (WGS) entry which is preliminary data.</text>
</comment>
<evidence type="ECO:0000313" key="2">
    <source>
        <dbReference type="Proteomes" id="UP000078387"/>
    </source>
</evidence>
<dbReference type="Proteomes" id="UP000078387">
    <property type="component" value="Unassembled WGS sequence"/>
</dbReference>
<dbReference type="OMA" id="VTIYIDK"/>
<proteinExistence type="predicted"/>
<dbReference type="VEuPathDB" id="AmoebaDB:EHI5A_124540"/>
<dbReference type="VEuPathDB" id="AmoebaDB:EHI_076020"/>
<name>A0A5K1UR31_ENTHI</name>
<dbReference type="VEuPathDB" id="AmoebaDB:KM1_157620"/>
<evidence type="ECO:0000313" key="1">
    <source>
        <dbReference type="EMBL" id="GAT97795.1"/>
    </source>
</evidence>